<dbReference type="NCBIfam" id="TIGR00254">
    <property type="entry name" value="GGDEF"/>
    <property type="match status" value="1"/>
</dbReference>
<dbReference type="PANTHER" id="PTHR44757:SF2">
    <property type="entry name" value="BIOFILM ARCHITECTURE MAINTENANCE PROTEIN MBAA"/>
    <property type="match status" value="1"/>
</dbReference>
<dbReference type="Pfam" id="PF13426">
    <property type="entry name" value="PAS_9"/>
    <property type="match status" value="2"/>
</dbReference>
<dbReference type="SMART" id="SM00267">
    <property type="entry name" value="GGDEF"/>
    <property type="match status" value="1"/>
</dbReference>
<dbReference type="InterPro" id="IPR001610">
    <property type="entry name" value="PAC"/>
</dbReference>
<dbReference type="InterPro" id="IPR052155">
    <property type="entry name" value="Biofilm_reg_signaling"/>
</dbReference>
<dbReference type="Gene3D" id="3.30.450.20">
    <property type="entry name" value="PAS domain"/>
    <property type="match status" value="3"/>
</dbReference>
<reference evidence="3 4" key="1">
    <citation type="submission" date="2020-08" db="EMBL/GenBank/DDBJ databases">
        <authorList>
            <person name="Liu C."/>
            <person name="Sun Q."/>
        </authorList>
    </citation>
    <scope>NUCLEOTIDE SEQUENCE [LARGE SCALE GENOMIC DNA]</scope>
    <source>
        <strain evidence="3 4">NSJ-61</strain>
    </source>
</reference>
<evidence type="ECO:0000313" key="4">
    <source>
        <dbReference type="Proteomes" id="UP000515856"/>
    </source>
</evidence>
<dbReference type="InterPro" id="IPR000700">
    <property type="entry name" value="PAS-assoc_C"/>
</dbReference>
<organism evidence="3 4">
    <name type="scientific">[Eubacterium] hominis</name>
    <dbReference type="NCBI Taxonomy" id="2764325"/>
    <lineage>
        <taxon>Bacteria</taxon>
        <taxon>Bacillati</taxon>
        <taxon>Bacillota</taxon>
        <taxon>Erysipelotrichia</taxon>
        <taxon>Erysipelotrichales</taxon>
        <taxon>Erysipelotrichaceae</taxon>
        <taxon>Amedibacillus</taxon>
    </lineage>
</organism>
<accession>A0A7G9GPV0</accession>
<dbReference type="Proteomes" id="UP000515856">
    <property type="component" value="Chromosome"/>
</dbReference>
<sequence length="859" mass="99918">MYQDELFQNYKNILNAITNPIIILDLEKRIKFVNTSALNIMPKDAGNVIGKKCSCMNTPYCNTKDCCVERFLRGEAGMVQKGPGKIANRVSLSELKNDKGERIGYISVSTDVHELMETQRELMINEERYQIALKQSQSILWQYDPYAKTITRIDSGNQHTSKILHNIHRVENFPDVLWEKGMMDKDSLAEAKKTCEDILNGKKECECVLHLFDEHHDSHWFHIFSTSIFDKDGTVLEAIGISKDITDLKQLELEYHNEKEYRDIISSDFVSVFEVDLTADKMLNVNKRWMEEMNLKEDATYDDLTQRIVEYMHPDYSYIKAMKTRENMLECFSHNQKELVCEYRKLVNGEYRWIHSVTRMYQHKSSGHVIACTAMKDIEDEKRKEAQWRYKAERDLLTGVYNHSTIVSMINAKLKAAPEVKHAFIIMDLDNFKDINDLYGHMYGDLVLKNVSAQLCECFKEHSIIGRIGGDEFVVFLSDLHDQISVISQCEKFCDDLSSSTYTYLKNAHISVSIGLAFYDKNQLCFDDLYHKADIAMYYGKYNGKNQCSVYQNGMFDYTQSNPVDLSPDVSGPLEGNIREFIFRTLFTSSSTDFTHKLDEVLRLTGHFFQLHHAVILSYDNQMEEISVLNEWKDSSMGHEKMKYHVSLMKECLSTYPDISEHAVFIYENKNNTPFEKAILASVHAKAITAMSMALDEVNSVMVIFCDNLRARSFTRQQRNDLQTIMEIIEIFLQNQAQKTRQNEQLNMMMYLLNHIGSAIYIIDPATYHLIYFNEDTKRLFPYAEYGSICHKCFRGSEHPCEDCPVKLLEHRDQNDRKVVDIYNSVVHQWVRTTASYIDWPDGHLYILLSCTDITDYMQ</sequence>
<protein>
    <submittedName>
        <fullName evidence="3">Diguanylate cyclase</fullName>
    </submittedName>
</protein>
<dbReference type="InterPro" id="IPR035965">
    <property type="entry name" value="PAS-like_dom_sf"/>
</dbReference>
<dbReference type="RefSeq" id="WP_117453983.1">
    <property type="nucleotide sequence ID" value="NZ_CP060636.1"/>
</dbReference>
<dbReference type="PANTHER" id="PTHR44757">
    <property type="entry name" value="DIGUANYLATE CYCLASE DGCP"/>
    <property type="match status" value="1"/>
</dbReference>
<dbReference type="PROSITE" id="PS50887">
    <property type="entry name" value="GGDEF"/>
    <property type="match status" value="1"/>
</dbReference>
<dbReference type="SMART" id="SM00086">
    <property type="entry name" value="PAC"/>
    <property type="match status" value="2"/>
</dbReference>
<feature type="domain" description="GGDEF" evidence="2">
    <location>
        <begin position="420"/>
        <end position="553"/>
    </location>
</feature>
<dbReference type="SUPFAM" id="SSF55073">
    <property type="entry name" value="Nucleotide cyclase"/>
    <property type="match status" value="1"/>
</dbReference>
<dbReference type="SUPFAM" id="SSF55785">
    <property type="entry name" value="PYP-like sensor domain (PAS domain)"/>
    <property type="match status" value="3"/>
</dbReference>
<dbReference type="CDD" id="cd01949">
    <property type="entry name" value="GGDEF"/>
    <property type="match status" value="1"/>
</dbReference>
<evidence type="ECO:0000259" key="1">
    <source>
        <dbReference type="PROSITE" id="PS50113"/>
    </source>
</evidence>
<dbReference type="EMBL" id="CP060636">
    <property type="protein sequence ID" value="QNM12832.1"/>
    <property type="molecule type" value="Genomic_DNA"/>
</dbReference>
<keyword evidence="4" id="KW-1185">Reference proteome</keyword>
<evidence type="ECO:0000313" key="3">
    <source>
        <dbReference type="EMBL" id="QNM12832.1"/>
    </source>
</evidence>
<dbReference type="InterPro" id="IPR043128">
    <property type="entry name" value="Rev_trsase/Diguanyl_cyclase"/>
</dbReference>
<evidence type="ECO:0000259" key="2">
    <source>
        <dbReference type="PROSITE" id="PS50887"/>
    </source>
</evidence>
<dbReference type="Gene3D" id="3.30.70.270">
    <property type="match status" value="1"/>
</dbReference>
<feature type="domain" description="PAC" evidence="1">
    <location>
        <begin position="203"/>
        <end position="257"/>
    </location>
</feature>
<dbReference type="InterPro" id="IPR029787">
    <property type="entry name" value="Nucleotide_cyclase"/>
</dbReference>
<dbReference type="Pfam" id="PF00990">
    <property type="entry name" value="GGDEF"/>
    <property type="match status" value="1"/>
</dbReference>
<dbReference type="PROSITE" id="PS50113">
    <property type="entry name" value="PAC"/>
    <property type="match status" value="1"/>
</dbReference>
<dbReference type="InterPro" id="IPR000160">
    <property type="entry name" value="GGDEF_dom"/>
</dbReference>
<gene>
    <name evidence="3" type="ORF">H9Q80_02440</name>
</gene>
<dbReference type="KEGG" id="ehn:H9Q80_02440"/>
<dbReference type="InterPro" id="IPR000014">
    <property type="entry name" value="PAS"/>
</dbReference>
<proteinExistence type="predicted"/>
<dbReference type="AlphaFoldDB" id="A0A7G9GPV0"/>
<name>A0A7G9GPV0_9FIRM</name>